<sequence length="156" mass="16871">MPSPTRSRVLALAVIMVVPPIAILASIPWLRHQPDGLVFLLTGIAATLTVLASIALAVINDRQIDEWQRSNARFSSQWGWTVGAGMVALLLALPPVRDLIVSGAAVWGGTPNPDSRLVITTFTFGFMAVVITQAICTMLLSLGWHVWMSRDARDPS</sequence>
<reference evidence="3" key="1">
    <citation type="journal article" date="2013" name="Genome Announc.">
        <title>Draft Genome Sequence of the Dimorphic Prosthecate Bacterium Brevundimonas abyssalis TAR-001T.</title>
        <authorList>
            <person name="Tsubouchi T."/>
            <person name="Nishi S."/>
            <person name="Usui K."/>
            <person name="Shimane Y."/>
            <person name="Takaki Y."/>
            <person name="Maruyama T."/>
            <person name="Hatada Y."/>
        </authorList>
    </citation>
    <scope>NUCLEOTIDE SEQUENCE [LARGE SCALE GENOMIC DNA]</scope>
    <source>
        <strain evidence="3">TAR-001</strain>
    </source>
</reference>
<accession>A0A8E0TR87</accession>
<keyword evidence="1" id="KW-0812">Transmembrane</keyword>
<keyword evidence="1" id="KW-0472">Membrane</keyword>
<feature type="transmembrane region" description="Helical" evidence="1">
    <location>
        <begin position="117"/>
        <end position="147"/>
    </location>
</feature>
<evidence type="ECO:0000313" key="2">
    <source>
        <dbReference type="EMBL" id="GAD59348.1"/>
    </source>
</evidence>
<feature type="transmembrane region" description="Helical" evidence="1">
    <location>
        <begin position="9"/>
        <end position="30"/>
    </location>
</feature>
<dbReference type="Proteomes" id="UP000016569">
    <property type="component" value="Unassembled WGS sequence"/>
</dbReference>
<organism evidence="2 3">
    <name type="scientific">Brevundimonas abyssalis TAR-001</name>
    <dbReference type="NCBI Taxonomy" id="1391729"/>
    <lineage>
        <taxon>Bacteria</taxon>
        <taxon>Pseudomonadati</taxon>
        <taxon>Pseudomonadota</taxon>
        <taxon>Alphaproteobacteria</taxon>
        <taxon>Caulobacterales</taxon>
        <taxon>Caulobacteraceae</taxon>
        <taxon>Brevundimonas</taxon>
    </lineage>
</organism>
<dbReference type="EMBL" id="BATC01000024">
    <property type="protein sequence ID" value="GAD59348.1"/>
    <property type="molecule type" value="Genomic_DNA"/>
</dbReference>
<proteinExistence type="predicted"/>
<keyword evidence="3" id="KW-1185">Reference proteome</keyword>
<keyword evidence="1" id="KW-1133">Transmembrane helix</keyword>
<dbReference type="AlphaFoldDB" id="A0A8E0TR87"/>
<name>A0A8E0TR87_9CAUL</name>
<evidence type="ECO:0000313" key="3">
    <source>
        <dbReference type="Proteomes" id="UP000016569"/>
    </source>
</evidence>
<comment type="caution">
    <text evidence="2">The sequence shown here is derived from an EMBL/GenBank/DDBJ whole genome shotgun (WGS) entry which is preliminary data.</text>
</comment>
<evidence type="ECO:0000256" key="1">
    <source>
        <dbReference type="SAM" id="Phobius"/>
    </source>
</evidence>
<protein>
    <submittedName>
        <fullName evidence="2">Uncharacterized protein</fullName>
    </submittedName>
</protein>
<feature type="transmembrane region" description="Helical" evidence="1">
    <location>
        <begin position="36"/>
        <end position="58"/>
    </location>
</feature>
<dbReference type="RefSeq" id="WP_021697443.1">
    <property type="nucleotide sequence ID" value="NZ_BATC01000024.1"/>
</dbReference>
<gene>
    <name evidence="2" type="ORF">MBEBAB_1598</name>
</gene>
<dbReference type="OrthoDB" id="9877654at2"/>
<feature type="transmembrane region" description="Helical" evidence="1">
    <location>
        <begin position="78"/>
        <end position="97"/>
    </location>
</feature>